<dbReference type="EMBL" id="CDMZ01005713">
    <property type="protein sequence ID" value="CEM53648.1"/>
    <property type="molecule type" value="Genomic_DNA"/>
</dbReference>
<keyword evidence="1" id="KW-0521">NADP</keyword>
<keyword evidence="2" id="KW-0520">NAD</keyword>
<dbReference type="InterPro" id="IPR035587">
    <property type="entry name" value="DUS-like_FMN-bd"/>
</dbReference>
<evidence type="ECO:0000256" key="1">
    <source>
        <dbReference type="ARBA" id="ARBA00022857"/>
    </source>
</evidence>
<evidence type="ECO:0000313" key="5">
    <source>
        <dbReference type="EMBL" id="CEM53648.1"/>
    </source>
</evidence>
<evidence type="ECO:0000259" key="4">
    <source>
        <dbReference type="Pfam" id="PF01207"/>
    </source>
</evidence>
<feature type="compositionally biased region" description="Basic and acidic residues" evidence="3">
    <location>
        <begin position="473"/>
        <end position="482"/>
    </location>
</feature>
<dbReference type="AlphaFoldDB" id="A0A0G4I934"/>
<dbReference type="VEuPathDB" id="CryptoDB:Cvel_12134"/>
<accession>A0A0G4I934</accession>
<reference evidence="5" key="1">
    <citation type="submission" date="2014-11" db="EMBL/GenBank/DDBJ databases">
        <authorList>
            <person name="Otto D Thomas"/>
            <person name="Naeem Raeece"/>
        </authorList>
    </citation>
    <scope>NUCLEOTIDE SEQUENCE</scope>
</reference>
<dbReference type="Gene3D" id="3.20.20.70">
    <property type="entry name" value="Aldolase class I"/>
    <property type="match status" value="1"/>
</dbReference>
<name>A0A0G4I934_9ALVE</name>
<sequence>MVDQSHLPFRVFVNRYGADFSYTPMVNAKVFADTKKYRREVLSDFLADDHPLSIHDRPVIAQVGGTNPAQVVDVAHSLESSVSGIDLNLGCRQKMASKGRFGAFLLRDDSDQAVNIVRSLREALHPDKTVSVKIRMVDNHHGPGATVRIVKRLVEAGAEWVAVHARTIEQHKTDTGCADWEFVRRLREEIGSVPVVVNGGVEFQEDLVRSQRASCADGVMVAEGILENPLLFWEGKTSDGRLWADDLSLSDEEIAARQLWVAFRLIDYFWDFAPDGREPQKPGKRTEGHIALQALKEHLAKVLHRLMQREGVTGLRDTLMSGVTRDYEAVRAVVEVLADTVTGCVPECADGLGSLRGLRGPSDPGPHRHAKSVPFLVRALSSTQMKRLRLGKPVLDRLKWTGGMVLPESVAENRITAVANHSDCDGRGEQVGEAKEEVVQEQAGVRHRSEQKDAKEGKMIRLHWRSWYRRHREPHESQRWEESTATEEDAGKVGQVGESEWSSGVLKKYDPLSEADLATLSESRKTRLNVSLC</sequence>
<dbReference type="GO" id="GO:0017150">
    <property type="term" value="F:tRNA dihydrouridine synthase activity"/>
    <property type="evidence" value="ECO:0007669"/>
    <property type="project" value="TreeGrafter"/>
</dbReference>
<dbReference type="SUPFAM" id="SSF51395">
    <property type="entry name" value="FMN-linked oxidoreductases"/>
    <property type="match status" value="1"/>
</dbReference>
<dbReference type="PhylomeDB" id="A0A0G4I934"/>
<proteinExistence type="predicted"/>
<dbReference type="InterPro" id="IPR013785">
    <property type="entry name" value="Aldolase_TIM"/>
</dbReference>
<evidence type="ECO:0000256" key="3">
    <source>
        <dbReference type="SAM" id="MobiDB-lite"/>
    </source>
</evidence>
<feature type="region of interest" description="Disordered" evidence="3">
    <location>
        <begin position="473"/>
        <end position="502"/>
    </location>
</feature>
<dbReference type="Pfam" id="PF01207">
    <property type="entry name" value="Dus"/>
    <property type="match status" value="1"/>
</dbReference>
<dbReference type="PANTHER" id="PTHR11082">
    <property type="entry name" value="TRNA-DIHYDROURIDINE SYNTHASE"/>
    <property type="match status" value="1"/>
</dbReference>
<evidence type="ECO:0000256" key="2">
    <source>
        <dbReference type="ARBA" id="ARBA00023027"/>
    </source>
</evidence>
<dbReference type="CDD" id="cd02801">
    <property type="entry name" value="DUS_like_FMN"/>
    <property type="match status" value="1"/>
</dbReference>
<protein>
    <recommendedName>
        <fullName evidence="4">DUS-like FMN-binding domain-containing protein</fullName>
    </recommendedName>
</protein>
<organism evidence="5">
    <name type="scientific">Chromera velia CCMP2878</name>
    <dbReference type="NCBI Taxonomy" id="1169474"/>
    <lineage>
        <taxon>Eukaryota</taxon>
        <taxon>Sar</taxon>
        <taxon>Alveolata</taxon>
        <taxon>Colpodellida</taxon>
        <taxon>Chromeraceae</taxon>
        <taxon>Chromera</taxon>
    </lineage>
</organism>
<gene>
    <name evidence="5" type="ORF">Cvel_12134</name>
</gene>
<feature type="domain" description="DUS-like FMN-binding" evidence="4">
    <location>
        <begin position="1"/>
        <end position="237"/>
    </location>
</feature>
<dbReference type="PANTHER" id="PTHR11082:SF5">
    <property type="entry name" value="TRNA-DIHYDROURIDINE(16_17) SYNTHASE [NAD(P)(+)]-LIKE"/>
    <property type="match status" value="1"/>
</dbReference>